<evidence type="ECO:0000256" key="4">
    <source>
        <dbReference type="ARBA" id="ARBA00023054"/>
    </source>
</evidence>
<evidence type="ECO:0000256" key="3">
    <source>
        <dbReference type="ARBA" id="ARBA00022782"/>
    </source>
</evidence>
<feature type="coiled-coil region" evidence="6">
    <location>
        <begin position="170"/>
        <end position="280"/>
    </location>
</feature>
<proteinExistence type="inferred from homology"/>
<gene>
    <name evidence="10" type="ORF">HannXRQ_Chr03g0066201</name>
    <name evidence="9" type="ORF">HanXRQr2_Chr03g0094161</name>
</gene>
<comment type="similarity">
    <text evidence="1">Belongs to the FLX family.</text>
</comment>
<evidence type="ECO:0000256" key="1">
    <source>
        <dbReference type="ARBA" id="ARBA00005405"/>
    </source>
</evidence>
<dbReference type="GO" id="GO:0003779">
    <property type="term" value="F:actin binding"/>
    <property type="evidence" value="ECO:0007669"/>
    <property type="project" value="InterPro"/>
</dbReference>
<feature type="region of interest" description="Disordered" evidence="7">
    <location>
        <begin position="341"/>
        <end position="379"/>
    </location>
</feature>
<keyword evidence="3" id="KW-0221">Differentiation</keyword>
<dbReference type="InterPro" id="IPR003124">
    <property type="entry name" value="WH2_dom"/>
</dbReference>
<dbReference type="InterPro" id="IPR040353">
    <property type="entry name" value="FLX/FLX-like"/>
</dbReference>
<dbReference type="Proteomes" id="UP000215914">
    <property type="component" value="Chromosome 3"/>
</dbReference>
<dbReference type="AlphaFoldDB" id="A0A251V6K3"/>
<evidence type="ECO:0000313" key="10">
    <source>
        <dbReference type="EMBL" id="OTG30592.1"/>
    </source>
</evidence>
<dbReference type="OMA" id="GEGMNPY"/>
<dbReference type="EMBL" id="MNCJ02000318">
    <property type="protein sequence ID" value="KAF5813090.1"/>
    <property type="molecule type" value="Genomic_DNA"/>
</dbReference>
<evidence type="ECO:0000256" key="5">
    <source>
        <dbReference type="ARBA" id="ARBA00023089"/>
    </source>
</evidence>
<keyword evidence="5" id="KW-0287">Flowering</keyword>
<protein>
    <submittedName>
        <fullName evidence="9 10">WH2 domain-containing protein</fullName>
    </submittedName>
</protein>
<dbReference type="GO" id="GO:0030154">
    <property type="term" value="P:cell differentiation"/>
    <property type="evidence" value="ECO:0007669"/>
    <property type="project" value="UniProtKB-KW"/>
</dbReference>
<reference evidence="9" key="3">
    <citation type="submission" date="2020-06" db="EMBL/GenBank/DDBJ databases">
        <title>Helianthus annuus Genome sequencing and assembly Release 2.</title>
        <authorList>
            <person name="Gouzy J."/>
            <person name="Langlade N."/>
            <person name="Munos S."/>
        </authorList>
    </citation>
    <scope>NUCLEOTIDE SEQUENCE</scope>
    <source>
        <tissue evidence="9">Leaves</tissue>
    </source>
</reference>
<dbReference type="PANTHER" id="PTHR33405">
    <property type="entry name" value="PROTEIN FLX-LIKE 2"/>
    <property type="match status" value="1"/>
</dbReference>
<evidence type="ECO:0000256" key="2">
    <source>
        <dbReference type="ARBA" id="ARBA00022473"/>
    </source>
</evidence>
<dbReference type="PROSITE" id="PS51082">
    <property type="entry name" value="WH2"/>
    <property type="match status" value="1"/>
</dbReference>
<name>A0A251V6K3_HELAN</name>
<feature type="compositionally biased region" description="Pro residues" evidence="7">
    <location>
        <begin position="369"/>
        <end position="379"/>
    </location>
</feature>
<accession>A0A251V6K3</accession>
<dbReference type="Gramene" id="mRNA:HanXRQr2_Chr03g0094161">
    <property type="protein sequence ID" value="mRNA:HanXRQr2_Chr03g0094161"/>
    <property type="gene ID" value="HanXRQr2_Chr03g0094161"/>
</dbReference>
<dbReference type="EMBL" id="CM007892">
    <property type="protein sequence ID" value="OTG30592.1"/>
    <property type="molecule type" value="Genomic_DNA"/>
</dbReference>
<evidence type="ECO:0000313" key="11">
    <source>
        <dbReference type="Proteomes" id="UP000215914"/>
    </source>
</evidence>
<dbReference type="PANTHER" id="PTHR33405:SF18">
    <property type="entry name" value="PROTEIN FLX-LIKE 4"/>
    <property type="match status" value="1"/>
</dbReference>
<dbReference type="GO" id="GO:0009908">
    <property type="term" value="P:flower development"/>
    <property type="evidence" value="ECO:0007669"/>
    <property type="project" value="UniProtKB-KW"/>
</dbReference>
<dbReference type="STRING" id="4232.A0A251V6K3"/>
<reference evidence="10" key="2">
    <citation type="submission" date="2017-02" db="EMBL/GenBank/DDBJ databases">
        <title>Sunflower complete genome.</title>
        <authorList>
            <person name="Langlade N."/>
            <person name="Munos S."/>
        </authorList>
    </citation>
    <scope>NUCLEOTIDE SEQUENCE [LARGE SCALE GENOMIC DNA]</scope>
    <source>
        <tissue evidence="10">Leaves</tissue>
    </source>
</reference>
<evidence type="ECO:0000259" key="8">
    <source>
        <dbReference type="PROSITE" id="PS51082"/>
    </source>
</evidence>
<sequence length="379" mass="42155">MCQLKTIKEKKNFYIQSSVSHTLQFQSRRRNLPFIPCLVAPTATDHHRLHSRTITGTPTFLFTDHQSHRHGSPPYGSRSTQAPGMMRHGLYPVGHHSIDPHHSEHGDSKLSAQPTELERLASDNQRLATTHVALRQELVATTQDIQKLKAHIGTIQTESDIQIRSLLDKISKMEVDLQAGENVKKELQRAHTEARALVITRQELLGQIEKSGQELKKIRADVEKLPDLQIELDGLKQEHQKLRLIFEHQKRLNVDKVAQLEVMDKELVGMAREVERLRAEILTAEKWATAPNMYSGPYMNPPPPHPPMHASSGSYVDGYGNYHHVPVGVGGAGEGMVPYGGGHPGGGSQWGTPQMVPYGVAPPSRGRGGPPPPYNNSRT</sequence>
<organism evidence="10 11">
    <name type="scientific">Helianthus annuus</name>
    <name type="common">Common sunflower</name>
    <dbReference type="NCBI Taxonomy" id="4232"/>
    <lineage>
        <taxon>Eukaryota</taxon>
        <taxon>Viridiplantae</taxon>
        <taxon>Streptophyta</taxon>
        <taxon>Embryophyta</taxon>
        <taxon>Tracheophyta</taxon>
        <taxon>Spermatophyta</taxon>
        <taxon>Magnoliopsida</taxon>
        <taxon>eudicotyledons</taxon>
        <taxon>Gunneridae</taxon>
        <taxon>Pentapetalae</taxon>
        <taxon>asterids</taxon>
        <taxon>campanulids</taxon>
        <taxon>Asterales</taxon>
        <taxon>Asteraceae</taxon>
        <taxon>Asteroideae</taxon>
        <taxon>Heliantheae alliance</taxon>
        <taxon>Heliantheae</taxon>
        <taxon>Helianthus</taxon>
    </lineage>
</organism>
<evidence type="ECO:0000256" key="7">
    <source>
        <dbReference type="SAM" id="MobiDB-lite"/>
    </source>
</evidence>
<evidence type="ECO:0000313" key="9">
    <source>
        <dbReference type="EMBL" id="KAF5813090.1"/>
    </source>
</evidence>
<feature type="domain" description="WH2" evidence="8">
    <location>
        <begin position="200"/>
        <end position="218"/>
    </location>
</feature>
<keyword evidence="4 6" id="KW-0175">Coiled coil</keyword>
<evidence type="ECO:0000256" key="6">
    <source>
        <dbReference type="SAM" id="Coils"/>
    </source>
</evidence>
<reference evidence="9 11" key="1">
    <citation type="journal article" date="2017" name="Nature">
        <title>The sunflower genome provides insights into oil metabolism, flowering and Asterid evolution.</title>
        <authorList>
            <person name="Badouin H."/>
            <person name="Gouzy J."/>
            <person name="Grassa C.J."/>
            <person name="Murat F."/>
            <person name="Staton S.E."/>
            <person name="Cottret L."/>
            <person name="Lelandais-Briere C."/>
            <person name="Owens G.L."/>
            <person name="Carrere S."/>
            <person name="Mayjonade B."/>
            <person name="Legrand L."/>
            <person name="Gill N."/>
            <person name="Kane N.C."/>
            <person name="Bowers J.E."/>
            <person name="Hubner S."/>
            <person name="Bellec A."/>
            <person name="Berard A."/>
            <person name="Berges H."/>
            <person name="Blanchet N."/>
            <person name="Boniface M.C."/>
            <person name="Brunel D."/>
            <person name="Catrice O."/>
            <person name="Chaidir N."/>
            <person name="Claudel C."/>
            <person name="Donnadieu C."/>
            <person name="Faraut T."/>
            <person name="Fievet G."/>
            <person name="Helmstetter N."/>
            <person name="King M."/>
            <person name="Knapp S.J."/>
            <person name="Lai Z."/>
            <person name="Le Paslier M.C."/>
            <person name="Lippi Y."/>
            <person name="Lorenzon L."/>
            <person name="Mandel J.R."/>
            <person name="Marage G."/>
            <person name="Marchand G."/>
            <person name="Marquand E."/>
            <person name="Bret-Mestries E."/>
            <person name="Morien E."/>
            <person name="Nambeesan S."/>
            <person name="Nguyen T."/>
            <person name="Pegot-Espagnet P."/>
            <person name="Pouilly N."/>
            <person name="Raftis F."/>
            <person name="Sallet E."/>
            <person name="Schiex T."/>
            <person name="Thomas J."/>
            <person name="Vandecasteele C."/>
            <person name="Vares D."/>
            <person name="Vear F."/>
            <person name="Vautrin S."/>
            <person name="Crespi M."/>
            <person name="Mangin B."/>
            <person name="Burke J.M."/>
            <person name="Salse J."/>
            <person name="Munos S."/>
            <person name="Vincourt P."/>
            <person name="Rieseberg L.H."/>
            <person name="Langlade N.B."/>
        </authorList>
    </citation>
    <scope>NUCLEOTIDE SEQUENCE [LARGE SCALE GENOMIC DNA]</scope>
    <source>
        <strain evidence="11">cv. SF193</strain>
        <tissue evidence="9">Leaves</tissue>
    </source>
</reference>
<dbReference type="InParanoid" id="A0A251V6K3"/>
<keyword evidence="2" id="KW-0217">Developmental protein</keyword>
<keyword evidence="11" id="KW-1185">Reference proteome</keyword>